<protein>
    <recommendedName>
        <fullName evidence="2">Retrotransposon gag domain-containing protein</fullName>
    </recommendedName>
</protein>
<gene>
    <name evidence="3" type="ORF">QYE76_022269</name>
</gene>
<evidence type="ECO:0000313" key="4">
    <source>
        <dbReference type="Proteomes" id="UP001231189"/>
    </source>
</evidence>
<organism evidence="3 4">
    <name type="scientific">Lolium multiflorum</name>
    <name type="common">Italian ryegrass</name>
    <name type="synonym">Lolium perenne subsp. multiflorum</name>
    <dbReference type="NCBI Taxonomy" id="4521"/>
    <lineage>
        <taxon>Eukaryota</taxon>
        <taxon>Viridiplantae</taxon>
        <taxon>Streptophyta</taxon>
        <taxon>Embryophyta</taxon>
        <taxon>Tracheophyta</taxon>
        <taxon>Spermatophyta</taxon>
        <taxon>Magnoliopsida</taxon>
        <taxon>Liliopsida</taxon>
        <taxon>Poales</taxon>
        <taxon>Poaceae</taxon>
        <taxon>BOP clade</taxon>
        <taxon>Pooideae</taxon>
        <taxon>Poodae</taxon>
        <taxon>Poeae</taxon>
        <taxon>Poeae Chloroplast Group 2 (Poeae type)</taxon>
        <taxon>Loliodinae</taxon>
        <taxon>Loliinae</taxon>
        <taxon>Lolium</taxon>
    </lineage>
</organism>
<feature type="region of interest" description="Disordered" evidence="1">
    <location>
        <begin position="194"/>
        <end position="241"/>
    </location>
</feature>
<feature type="compositionally biased region" description="Basic and acidic residues" evidence="1">
    <location>
        <begin position="124"/>
        <end position="140"/>
    </location>
</feature>
<feature type="region of interest" description="Disordered" evidence="1">
    <location>
        <begin position="554"/>
        <end position="597"/>
    </location>
</feature>
<evidence type="ECO:0000256" key="1">
    <source>
        <dbReference type="SAM" id="MobiDB-lite"/>
    </source>
</evidence>
<evidence type="ECO:0000259" key="2">
    <source>
        <dbReference type="Pfam" id="PF03732"/>
    </source>
</evidence>
<dbReference type="PANTHER" id="PTHR33223">
    <property type="entry name" value="CCHC-TYPE DOMAIN-CONTAINING PROTEIN"/>
    <property type="match status" value="1"/>
</dbReference>
<accession>A0AAD8RAP5</accession>
<feature type="region of interest" description="Disordered" evidence="1">
    <location>
        <begin position="301"/>
        <end position="331"/>
    </location>
</feature>
<dbReference type="PANTHER" id="PTHR33223:SF10">
    <property type="entry name" value="AMINOTRANSFERASE-LIKE PLANT MOBILE DOMAIN-CONTAINING PROTEIN"/>
    <property type="match status" value="1"/>
</dbReference>
<dbReference type="EMBL" id="JAUUTY010000006">
    <property type="protein sequence ID" value="KAK1616752.1"/>
    <property type="molecule type" value="Genomic_DNA"/>
</dbReference>
<feature type="compositionally biased region" description="Basic and acidic residues" evidence="1">
    <location>
        <begin position="583"/>
        <end position="597"/>
    </location>
</feature>
<dbReference type="Proteomes" id="UP001231189">
    <property type="component" value="Unassembled WGS sequence"/>
</dbReference>
<sequence length="597" mass="65157">MAPTSSPPREDPSSEVSSIRQRQLAPTVGPEASGGRNREGSAMGSYDDSIAVGRVLYAGNFPIVPPDEFWIPARSNPVKLSIVPIGGIHIFIGETVDSDGNALVSNADASAAELDAVAKIRSESQELPKEDSALDQEKSKPTQSAPEQEKTVEDQCRSAWVSQVLEKQRCHFVHFLAHTAGDALHQDEADPLQVEAPGNNVAPDLPEAVGDSDAPGQEEAGNPEESILGNLSPNSDDASSIGTEEYNRLTKELAIGEEDDGASSMNTEEFNRKLEELGGGEQAEVESAQPMQVLATVAPLDQPETEDEASNSDPGPSNVRSPLDRARPRNDVLSPEEMVEQARMDLVAQSDVLNKPITPMTPQIGGFGSHKEGDAGYSQDHLRNSYEQQPLTTPKDNMKKARSLKKRDEEIDIDYVRKLVASAMQQQSKAILRAARVWLSDLEENTIFCWFDLKKAFENHFRGTYKRPATTSDLQACIQKKGETSRSFLTRWLATRNECENVDNRTAMHAFIGGLQRGGLLRHKLTCLVNANKLTLDEMINIASDHTAADDDAGGDLAATAIPLHQQKKNRDNGVSNSNKRKNPPEDQKAEDPTWSP</sequence>
<feature type="compositionally biased region" description="Polar residues" evidence="1">
    <location>
        <begin position="229"/>
        <end position="241"/>
    </location>
</feature>
<name>A0AAD8RAP5_LOLMU</name>
<comment type="caution">
    <text evidence="3">The sequence shown here is derived from an EMBL/GenBank/DDBJ whole genome shotgun (WGS) entry which is preliminary data.</text>
</comment>
<dbReference type="InterPro" id="IPR005162">
    <property type="entry name" value="Retrotrans_gag_dom"/>
</dbReference>
<feature type="region of interest" description="Disordered" evidence="1">
    <location>
        <begin position="1"/>
        <end position="43"/>
    </location>
</feature>
<reference evidence="3" key="1">
    <citation type="submission" date="2023-07" db="EMBL/GenBank/DDBJ databases">
        <title>A chromosome-level genome assembly of Lolium multiflorum.</title>
        <authorList>
            <person name="Chen Y."/>
            <person name="Copetti D."/>
            <person name="Kolliker R."/>
            <person name="Studer B."/>
        </authorList>
    </citation>
    <scope>NUCLEOTIDE SEQUENCE</scope>
    <source>
        <strain evidence="3">02402/16</strain>
        <tissue evidence="3">Leaf</tissue>
    </source>
</reference>
<feature type="domain" description="Retrotransposon gag" evidence="2">
    <location>
        <begin position="434"/>
        <end position="516"/>
    </location>
</feature>
<feature type="compositionally biased region" description="Polar residues" evidence="1">
    <location>
        <begin position="311"/>
        <end position="320"/>
    </location>
</feature>
<feature type="region of interest" description="Disordered" evidence="1">
    <location>
        <begin position="124"/>
        <end position="152"/>
    </location>
</feature>
<proteinExistence type="predicted"/>
<evidence type="ECO:0000313" key="3">
    <source>
        <dbReference type="EMBL" id="KAK1616752.1"/>
    </source>
</evidence>
<dbReference type="Pfam" id="PF03732">
    <property type="entry name" value="Retrotrans_gag"/>
    <property type="match status" value="1"/>
</dbReference>
<keyword evidence="4" id="KW-1185">Reference proteome</keyword>
<dbReference type="AlphaFoldDB" id="A0AAD8RAP5"/>